<name>A0AAY4EIR4_9TELE</name>
<gene>
    <name evidence="1" type="primary">TTC22</name>
</gene>
<dbReference type="SMART" id="SM00028">
    <property type="entry name" value="TPR"/>
    <property type="match status" value="3"/>
</dbReference>
<evidence type="ECO:0008006" key="3">
    <source>
        <dbReference type="Google" id="ProtNLM"/>
    </source>
</evidence>
<keyword evidence="2" id="KW-1185">Reference proteome</keyword>
<dbReference type="Gene3D" id="1.25.40.10">
    <property type="entry name" value="Tetratricopeptide repeat domain"/>
    <property type="match status" value="2"/>
</dbReference>
<dbReference type="InterPro" id="IPR011990">
    <property type="entry name" value="TPR-like_helical_dom_sf"/>
</dbReference>
<dbReference type="SUPFAM" id="SSF48452">
    <property type="entry name" value="TPR-like"/>
    <property type="match status" value="2"/>
</dbReference>
<reference evidence="1 2" key="1">
    <citation type="submission" date="2020-06" db="EMBL/GenBank/DDBJ databases">
        <authorList>
            <consortium name="Wellcome Sanger Institute Data Sharing"/>
        </authorList>
    </citation>
    <scope>NUCLEOTIDE SEQUENCE [LARGE SCALE GENOMIC DNA]</scope>
</reference>
<evidence type="ECO:0000313" key="2">
    <source>
        <dbReference type="Proteomes" id="UP000694580"/>
    </source>
</evidence>
<accession>A0AAY4EIR4</accession>
<dbReference type="InterPro" id="IPR042342">
    <property type="entry name" value="TTC22"/>
</dbReference>
<proteinExistence type="predicted"/>
<protein>
    <recommendedName>
        <fullName evidence="3">Tetratricopeptide repeat protein 22</fullName>
    </recommendedName>
</protein>
<sequence length="565" mass="64122">MEEATTEENIEALMEDMDFIPGHFSMVLNLNCEPQGPAELRQHDTLVKRESLRAELEGESGRLQYAIRNLLGLLDFHLDHLAEAEEAFRSICREEPGNLNAWANLGCVYDRLEREEDEGVCVERVSALMGEESGDSGQGETRLRAARCLAEQAYAYPYDIELHQEDDLRERLITACTLYNKALNHGGDLIPTEEKMSWYFQMSTIYIRLDEMMRDKAEVDYSRLPHFSKALKLLAETLKSDKVHLKALAWCYVGLMLERKEEFSTVPMAIHDCGFSGSEPLACYALAIDLATDNAFVLNQLAKVFYQLGKHDMVMGICNMALTVLPDAELNWQAYCTRAKINVTTYMRDLENAKLGHTSIPDRQNLREARADLERVLSVRPCLRTHLEMAQVHYYMGVDALQESLLVDEAAVNRALVSLALAMQCEMGSTLPELQLLRGRCLLLKGEEWNAVNCFRRALKLQRPGTCDPTALRNLLEGLLACYSQNRQDPKAAIGLLEECVRQAEERYPARAVREELRGLSRSHRAEVRELSLTLVKRGRTELIRMLLESIQPRAKALLVKAHSV</sequence>
<dbReference type="Ensembl" id="ENSDCDT00010067933.1">
    <property type="protein sequence ID" value="ENSDCDP00010057254.1"/>
    <property type="gene ID" value="ENSDCDG00010032462.1"/>
</dbReference>
<dbReference type="PANTHER" id="PTHR16253">
    <property type="entry name" value="TETRATRICOPEPTIDE REPEAT PROTEIN 22"/>
    <property type="match status" value="1"/>
</dbReference>
<dbReference type="InterPro" id="IPR019734">
    <property type="entry name" value="TPR_rpt"/>
</dbReference>
<reference evidence="1" key="3">
    <citation type="submission" date="2025-09" db="UniProtKB">
        <authorList>
            <consortium name="Ensembl"/>
        </authorList>
    </citation>
    <scope>IDENTIFICATION</scope>
</reference>
<organism evidence="1 2">
    <name type="scientific">Denticeps clupeoides</name>
    <name type="common">denticle herring</name>
    <dbReference type="NCBI Taxonomy" id="299321"/>
    <lineage>
        <taxon>Eukaryota</taxon>
        <taxon>Metazoa</taxon>
        <taxon>Chordata</taxon>
        <taxon>Craniata</taxon>
        <taxon>Vertebrata</taxon>
        <taxon>Euteleostomi</taxon>
        <taxon>Actinopterygii</taxon>
        <taxon>Neopterygii</taxon>
        <taxon>Teleostei</taxon>
        <taxon>Clupei</taxon>
        <taxon>Clupeiformes</taxon>
        <taxon>Denticipitoidei</taxon>
        <taxon>Denticipitidae</taxon>
        <taxon>Denticeps</taxon>
    </lineage>
</organism>
<reference evidence="1" key="2">
    <citation type="submission" date="2025-08" db="UniProtKB">
        <authorList>
            <consortium name="Ensembl"/>
        </authorList>
    </citation>
    <scope>IDENTIFICATION</scope>
</reference>
<dbReference type="AlphaFoldDB" id="A0AAY4EIR4"/>
<dbReference type="PANTHER" id="PTHR16253:SF0">
    <property type="entry name" value="TETRATRICOPEPTIDE REPEAT PROTEIN 22"/>
    <property type="match status" value="1"/>
</dbReference>
<dbReference type="GeneTree" id="ENSGT00390000007658"/>
<evidence type="ECO:0000313" key="1">
    <source>
        <dbReference type="Ensembl" id="ENSDCDP00010057254.1"/>
    </source>
</evidence>
<dbReference type="Proteomes" id="UP000694580">
    <property type="component" value="Chromosome 13"/>
</dbReference>